<dbReference type="EMBL" id="JACAZI010000004">
    <property type="protein sequence ID" value="KAF7362622.1"/>
    <property type="molecule type" value="Genomic_DNA"/>
</dbReference>
<organism evidence="4 5">
    <name type="scientific">Mycena venus</name>
    <dbReference type="NCBI Taxonomy" id="2733690"/>
    <lineage>
        <taxon>Eukaryota</taxon>
        <taxon>Fungi</taxon>
        <taxon>Dikarya</taxon>
        <taxon>Basidiomycota</taxon>
        <taxon>Agaricomycotina</taxon>
        <taxon>Agaricomycetes</taxon>
        <taxon>Agaricomycetidae</taxon>
        <taxon>Agaricales</taxon>
        <taxon>Marasmiineae</taxon>
        <taxon>Mycenaceae</taxon>
        <taxon>Mycena</taxon>
    </lineage>
</organism>
<feature type="region of interest" description="Disordered" evidence="1">
    <location>
        <begin position="86"/>
        <end position="150"/>
    </location>
</feature>
<evidence type="ECO:0000256" key="1">
    <source>
        <dbReference type="SAM" id="MobiDB-lite"/>
    </source>
</evidence>
<dbReference type="Proteomes" id="UP000620124">
    <property type="component" value="Unassembled WGS sequence"/>
</dbReference>
<name>A0A8H7D7T7_9AGAR</name>
<dbReference type="AlphaFoldDB" id="A0A8H7D7T7"/>
<keyword evidence="2" id="KW-0472">Membrane</keyword>
<dbReference type="PROSITE" id="PS00636">
    <property type="entry name" value="DNAJ_1"/>
    <property type="match status" value="1"/>
</dbReference>
<dbReference type="InterPro" id="IPR018253">
    <property type="entry name" value="DnaJ_domain_CS"/>
</dbReference>
<evidence type="ECO:0000256" key="2">
    <source>
        <dbReference type="SAM" id="Phobius"/>
    </source>
</evidence>
<dbReference type="SUPFAM" id="SSF46565">
    <property type="entry name" value="Chaperone J-domain"/>
    <property type="match status" value="1"/>
</dbReference>
<dbReference type="PROSITE" id="PS50076">
    <property type="entry name" value="DNAJ_2"/>
    <property type="match status" value="1"/>
</dbReference>
<feature type="compositionally biased region" description="Polar residues" evidence="1">
    <location>
        <begin position="93"/>
        <end position="106"/>
    </location>
</feature>
<feature type="domain" description="J" evidence="3">
    <location>
        <begin position="1"/>
        <end position="64"/>
    </location>
</feature>
<dbReference type="CDD" id="cd06257">
    <property type="entry name" value="DnaJ"/>
    <property type="match status" value="1"/>
</dbReference>
<keyword evidence="2" id="KW-1133">Transmembrane helix</keyword>
<evidence type="ECO:0000313" key="4">
    <source>
        <dbReference type="EMBL" id="KAF7362622.1"/>
    </source>
</evidence>
<sequence>MTHSVLDGRLPRTRLRLLSSRPQLSKEHHPDVPHPKMKPQFHEITEAYNVLRDPISRRAYDNTLPAPQAPTASTLHARHMADTAARFRRASQARPTQSSHSTSPFTSRRHASPSETPFPRRPPTHGPLPGSNDRHHRHPGQRYKPPDPAVQAAAWAAQQEQLYEQKTRGQRFMASMVVAFGMIVTAGWFLS</sequence>
<keyword evidence="5" id="KW-1185">Reference proteome</keyword>
<comment type="caution">
    <text evidence="4">The sequence shown here is derived from an EMBL/GenBank/DDBJ whole genome shotgun (WGS) entry which is preliminary data.</text>
</comment>
<proteinExistence type="predicted"/>
<dbReference type="InterPro" id="IPR036869">
    <property type="entry name" value="J_dom_sf"/>
</dbReference>
<reference evidence="4" key="1">
    <citation type="submission" date="2020-05" db="EMBL/GenBank/DDBJ databases">
        <title>Mycena genomes resolve the evolution of fungal bioluminescence.</title>
        <authorList>
            <person name="Tsai I.J."/>
        </authorList>
    </citation>
    <scope>NUCLEOTIDE SEQUENCE</scope>
    <source>
        <strain evidence="4">CCC161011</strain>
    </source>
</reference>
<evidence type="ECO:0000313" key="5">
    <source>
        <dbReference type="Proteomes" id="UP000620124"/>
    </source>
</evidence>
<gene>
    <name evidence="4" type="ORF">MVEN_00611100</name>
</gene>
<accession>A0A8H7D7T7</accession>
<dbReference type="Gene3D" id="1.10.287.110">
    <property type="entry name" value="DnaJ domain"/>
    <property type="match status" value="1"/>
</dbReference>
<feature type="transmembrane region" description="Helical" evidence="2">
    <location>
        <begin position="172"/>
        <end position="190"/>
    </location>
</feature>
<dbReference type="Pfam" id="PF00226">
    <property type="entry name" value="DnaJ"/>
    <property type="match status" value="1"/>
</dbReference>
<keyword evidence="2" id="KW-0812">Transmembrane</keyword>
<evidence type="ECO:0000259" key="3">
    <source>
        <dbReference type="PROSITE" id="PS50076"/>
    </source>
</evidence>
<protein>
    <submittedName>
        <fullName evidence="4">J domain-containing protein</fullName>
    </submittedName>
</protein>
<dbReference type="OrthoDB" id="445556at2759"/>
<dbReference type="InterPro" id="IPR001623">
    <property type="entry name" value="DnaJ_domain"/>
</dbReference>